<dbReference type="GeneID" id="92826144"/>
<evidence type="ECO:0000313" key="3">
    <source>
        <dbReference type="EMBL" id="CUN43131.1"/>
    </source>
</evidence>
<evidence type="ECO:0000256" key="1">
    <source>
        <dbReference type="SAM" id="MobiDB-lite"/>
    </source>
</evidence>
<reference evidence="5 7" key="2">
    <citation type="submission" date="2018-08" db="EMBL/GenBank/DDBJ databases">
        <title>A genome reference for cultivated species of the human gut microbiota.</title>
        <authorList>
            <person name="Zou Y."/>
            <person name="Xue W."/>
            <person name="Luo G."/>
        </authorList>
    </citation>
    <scope>NUCLEOTIDE SEQUENCE [LARGE SCALE GENOMIC DNA]</scope>
    <source>
        <strain evidence="5 7">AM22-12LB</strain>
    </source>
</reference>
<feature type="chain" id="PRO_5040569374" evidence="2">
    <location>
        <begin position="19"/>
        <end position="399"/>
    </location>
</feature>
<dbReference type="Proteomes" id="UP000554488">
    <property type="component" value="Unassembled WGS sequence"/>
</dbReference>
<keyword evidence="2" id="KW-0732">Signal</keyword>
<dbReference type="RefSeq" id="WP_022220057.1">
    <property type="nucleotide sequence ID" value="NZ_CAXSNH010000014.1"/>
</dbReference>
<dbReference type="CDD" id="cd03413">
    <property type="entry name" value="CbiK_C"/>
    <property type="match status" value="1"/>
</dbReference>
<accession>A0A173WUG1</accession>
<feature type="region of interest" description="Disordered" evidence="1">
    <location>
        <begin position="89"/>
        <end position="114"/>
    </location>
</feature>
<protein>
    <submittedName>
        <fullName evidence="5">Cobalt chelatase</fullName>
    </submittedName>
    <submittedName>
        <fullName evidence="3">Sirohydrochlorin cobaltochelatase</fullName>
        <ecNumber evidence="3">4.99.1.3</ecNumber>
    </submittedName>
</protein>
<dbReference type="EMBL" id="JABWDC010000038">
    <property type="protein sequence ID" value="NUN86985.1"/>
    <property type="molecule type" value="Genomic_DNA"/>
</dbReference>
<evidence type="ECO:0000313" key="8">
    <source>
        <dbReference type="Proteomes" id="UP000554488"/>
    </source>
</evidence>
<dbReference type="EMBL" id="QRIM01000022">
    <property type="protein sequence ID" value="RHG57285.1"/>
    <property type="molecule type" value="Genomic_DNA"/>
</dbReference>
<name>A0A173WUG1_9FIRM</name>
<dbReference type="PaxDb" id="410072-ERS852525_00157"/>
<dbReference type="STRING" id="410072.ERS852525_00157"/>
<dbReference type="AlphaFoldDB" id="A0A173WUG1"/>
<dbReference type="PROSITE" id="PS51257">
    <property type="entry name" value="PROKAR_LIPOPROTEIN"/>
    <property type="match status" value="1"/>
</dbReference>
<dbReference type="InterPro" id="IPR010388">
    <property type="entry name" value="Anaerobic_Co-chelatase"/>
</dbReference>
<dbReference type="Proteomes" id="UP000286595">
    <property type="component" value="Unassembled WGS sequence"/>
</dbReference>
<dbReference type="OrthoDB" id="9770331at2"/>
<evidence type="ECO:0000313" key="6">
    <source>
        <dbReference type="Proteomes" id="UP000095362"/>
    </source>
</evidence>
<reference evidence="4 8" key="3">
    <citation type="submission" date="2020-04" db="EMBL/GenBank/DDBJ databases">
        <authorList>
            <person name="Pieper L."/>
        </authorList>
    </citation>
    <scope>NUCLEOTIDE SEQUENCE [LARGE SCALE GENOMIC DNA]</scope>
    <source>
        <strain evidence="4 8">F22</strain>
    </source>
</reference>
<organism evidence="3 6">
    <name type="scientific">Coprococcus comes</name>
    <dbReference type="NCBI Taxonomy" id="410072"/>
    <lineage>
        <taxon>Bacteria</taxon>
        <taxon>Bacillati</taxon>
        <taxon>Bacillota</taxon>
        <taxon>Clostridia</taxon>
        <taxon>Lachnospirales</taxon>
        <taxon>Lachnospiraceae</taxon>
        <taxon>Coprococcus</taxon>
    </lineage>
</organism>
<feature type="compositionally biased region" description="Basic and acidic residues" evidence="1">
    <location>
        <begin position="97"/>
        <end position="110"/>
    </location>
</feature>
<sequence>MKKRVLVALLATALTVSMMTGCGSKKTEDTSSTKTEETSEDSDQEAADKVAKLIDDIYVQERTDKTDEQCKAAKEAWDKLTDAQKELVEGENADPDYFGRDTGDASKDDPLNEDNIGENEILVVSFGTSFNDSRAEDIGGVEKALQAAYPDWSVRRAFTAQIIINHVQARDDEKIDNMDQALERAVDNGVKNLVVQPTHLMHGAEYDELTEAVENYKDKFESVKIAEPLLGEVGADETAINEDKAAVAEAITAEAVKTAGFDSLDAAKEEGTAFVFMGHGTSHTAKISYSQMQTQMEQLGYENVFIGTVEGEPEDTACEAVIEKLKNAGYKKVILRPLMVVAGDHANNDMAGDDDDSWKSQFEASGVFDSIDTQIAGLGEIDAIQQLYVAHTQAAIDAE</sequence>
<reference evidence="4 8" key="4">
    <citation type="submission" date="2020-07" db="EMBL/GenBank/DDBJ databases">
        <title>Bacterial metabolism rescues the inhibition of intestinal drug absorption by food and drug additives.</title>
        <authorList>
            <person name="Zou L."/>
            <person name="Spanogiannopoulos P."/>
            <person name="Chien H.-C."/>
            <person name="Pieper L.M."/>
            <person name="Cai W."/>
            <person name="Khuri N."/>
            <person name="Pottel J."/>
            <person name="Vora B."/>
            <person name="Ni Z."/>
            <person name="Tsakalozou E."/>
            <person name="Zhang W."/>
            <person name="Shoichet B.K."/>
            <person name="Giacomini K.M."/>
            <person name="Turnbaugh P.J."/>
        </authorList>
    </citation>
    <scope>NUCLEOTIDE SEQUENCE [LARGE SCALE GENOMIC DNA]</scope>
    <source>
        <strain evidence="4 8">F22</strain>
    </source>
</reference>
<evidence type="ECO:0000313" key="5">
    <source>
        <dbReference type="EMBL" id="RHG57285.1"/>
    </source>
</evidence>
<dbReference type="SUPFAM" id="SSF53800">
    <property type="entry name" value="Chelatase"/>
    <property type="match status" value="1"/>
</dbReference>
<dbReference type="GO" id="GO:0016852">
    <property type="term" value="F:sirohydrochlorin cobaltochelatase activity"/>
    <property type="evidence" value="ECO:0007669"/>
    <property type="project" value="UniProtKB-EC"/>
</dbReference>
<feature type="compositionally biased region" description="Basic and acidic residues" evidence="1">
    <location>
        <begin position="25"/>
        <end position="37"/>
    </location>
</feature>
<reference evidence="3 6" key="1">
    <citation type="submission" date="2015-09" db="EMBL/GenBank/DDBJ databases">
        <authorList>
            <consortium name="Pathogen Informatics"/>
        </authorList>
    </citation>
    <scope>NUCLEOTIDE SEQUENCE [LARGE SCALE GENOMIC DNA]</scope>
    <source>
        <strain evidence="3 6">2789STDY5834866</strain>
    </source>
</reference>
<dbReference type="Gene3D" id="3.40.50.1400">
    <property type="match status" value="2"/>
</dbReference>
<dbReference type="Proteomes" id="UP000095362">
    <property type="component" value="Unassembled WGS sequence"/>
</dbReference>
<dbReference type="GO" id="GO:0019251">
    <property type="term" value="P:anaerobic cobalamin biosynthetic process"/>
    <property type="evidence" value="ECO:0007669"/>
    <property type="project" value="InterPro"/>
</dbReference>
<dbReference type="EC" id="4.99.1.3" evidence="3"/>
<dbReference type="Pfam" id="PF06180">
    <property type="entry name" value="CbiK"/>
    <property type="match status" value="1"/>
</dbReference>
<feature type="signal peptide" evidence="2">
    <location>
        <begin position="1"/>
        <end position="18"/>
    </location>
</feature>
<evidence type="ECO:0000313" key="7">
    <source>
        <dbReference type="Proteomes" id="UP000286595"/>
    </source>
</evidence>
<dbReference type="EMBL" id="CYZK01000001">
    <property type="protein sequence ID" value="CUN43131.1"/>
    <property type="molecule type" value="Genomic_DNA"/>
</dbReference>
<evidence type="ECO:0000256" key="2">
    <source>
        <dbReference type="SAM" id="SignalP"/>
    </source>
</evidence>
<keyword evidence="3" id="KW-0456">Lyase</keyword>
<feature type="region of interest" description="Disordered" evidence="1">
    <location>
        <begin position="21"/>
        <end position="47"/>
    </location>
</feature>
<proteinExistence type="predicted"/>
<gene>
    <name evidence="3" type="primary">cbiK</name>
    <name evidence="5" type="ORF">DW252_15045</name>
    <name evidence="3" type="ORF">ERS852481_00139</name>
    <name evidence="4" type="ORF">HUU93_10325</name>
</gene>
<evidence type="ECO:0000313" key="4">
    <source>
        <dbReference type="EMBL" id="NUN86985.1"/>
    </source>
</evidence>